<feature type="domain" description="Glycosyltransferase 2-like" evidence="7">
    <location>
        <begin position="8"/>
        <end position="159"/>
    </location>
</feature>
<dbReference type="GO" id="GO:0009247">
    <property type="term" value="P:glycolipid biosynthetic process"/>
    <property type="evidence" value="ECO:0007669"/>
    <property type="project" value="UniProtKB-ARBA"/>
</dbReference>
<dbReference type="AlphaFoldDB" id="A0A4V6PWM0"/>
<evidence type="ECO:0000256" key="1">
    <source>
        <dbReference type="ARBA" id="ARBA00004533"/>
    </source>
</evidence>
<keyword evidence="3" id="KW-0997">Cell inner membrane</keyword>
<dbReference type="CDD" id="cd04179">
    <property type="entry name" value="DPM_DPG-synthase_like"/>
    <property type="match status" value="1"/>
</dbReference>
<dbReference type="CDD" id="cd07984">
    <property type="entry name" value="LPLAT_LABLAT-like"/>
    <property type="match status" value="1"/>
</dbReference>
<proteinExistence type="predicted"/>
<dbReference type="Proteomes" id="UP000295375">
    <property type="component" value="Unassembled WGS sequence"/>
</dbReference>
<dbReference type="InterPro" id="IPR029044">
    <property type="entry name" value="Nucleotide-diphossugar_trans"/>
</dbReference>
<keyword evidence="2" id="KW-1003">Cell membrane</keyword>
<dbReference type="InterPro" id="IPR001173">
    <property type="entry name" value="Glyco_trans_2-like"/>
</dbReference>
<dbReference type="SUPFAM" id="SSF53448">
    <property type="entry name" value="Nucleotide-diphospho-sugar transferases"/>
    <property type="match status" value="1"/>
</dbReference>
<name>A0A4V6PWM0_9GAMM</name>
<dbReference type="Gene3D" id="3.90.550.10">
    <property type="entry name" value="Spore Coat Polysaccharide Biosynthesis Protein SpsA, Chain A"/>
    <property type="match status" value="1"/>
</dbReference>
<organism evidence="8 9">
    <name type="scientific">Permianibacter aggregans</name>
    <dbReference type="NCBI Taxonomy" id="1510150"/>
    <lineage>
        <taxon>Bacteria</taxon>
        <taxon>Pseudomonadati</taxon>
        <taxon>Pseudomonadota</taxon>
        <taxon>Gammaproteobacteria</taxon>
        <taxon>Pseudomonadales</taxon>
        <taxon>Pseudomonadaceae</taxon>
        <taxon>Permianibacter</taxon>
    </lineage>
</organism>
<evidence type="ECO:0000256" key="5">
    <source>
        <dbReference type="ARBA" id="ARBA00023136"/>
    </source>
</evidence>
<sequence length="568" mass="65041">MSFRPAFLIPNYRHGRMLPQTIAGLRAFNLPILIVDDGSGEQDAAVLAMLAEQANTEVICLPQNGGKGHAVKAGLRALYQQGYSHAFQIDADGQHDQSVVPAFLRAAETHPAQIICGAPQYNDKAPKSRLYGRQITNFWVTVETWSRKISDAMCGFRVYPLQATEAVLSRHRLGDRMDFDIEMLVHLYWLGCDMSFLPIQVDYPEAGISHFKALRDNLLISWAHTRLFFGMLWRTPRLIARLFSRNDAHWSAQKERGSMFGIKLLFTMYKLFGRGFFRLCLYPVMAYYVTFNRAGREASLDFLERVARIDDSKVPKQPGRRQVFKHFMQFGEAVLDKISAWRGELSYQSIRFRTELTMQQVVSKGQGALLIGSHLGNLEVVRALATKTYFDKITGVFFTEHAQKFSEYLKQQNPEVAKRMVEVSDMGVDTAMRLQERIDQGELLVIVGDRTPVHSKGRVEWVDFLGSPAPFPQGPFILASVLQCPVYLFFCWREGEDINVFVEPFAERIGSNRRERAKAVTEAIKRYASRLEHYALKAPYQWFNFFHFWGQAERPSPKPSLLEHHHGQ</sequence>
<dbReference type="InterPro" id="IPR004960">
    <property type="entry name" value="LipA_acyltrans"/>
</dbReference>
<dbReference type="Pfam" id="PF03279">
    <property type="entry name" value="Lip_A_acyltrans"/>
    <property type="match status" value="1"/>
</dbReference>
<dbReference type="RefSeq" id="WP_133593315.1">
    <property type="nucleotide sequence ID" value="NZ_CP037953.1"/>
</dbReference>
<evidence type="ECO:0000259" key="7">
    <source>
        <dbReference type="Pfam" id="PF00535"/>
    </source>
</evidence>
<comment type="subcellular location">
    <subcellularLocation>
        <location evidence="1">Cell inner membrane</location>
    </subcellularLocation>
</comment>
<dbReference type="GO" id="GO:0005886">
    <property type="term" value="C:plasma membrane"/>
    <property type="evidence" value="ECO:0007669"/>
    <property type="project" value="UniProtKB-SubCell"/>
</dbReference>
<comment type="caution">
    <text evidence="8">The sequence shown here is derived from an EMBL/GenBank/DDBJ whole genome shotgun (WGS) entry which is preliminary data.</text>
</comment>
<gene>
    <name evidence="8" type="ORF">EV696_12539</name>
</gene>
<evidence type="ECO:0000256" key="6">
    <source>
        <dbReference type="ARBA" id="ARBA00023315"/>
    </source>
</evidence>
<dbReference type="OrthoDB" id="9804335at2"/>
<keyword evidence="5" id="KW-0472">Membrane</keyword>
<keyword evidence="9" id="KW-1185">Reference proteome</keyword>
<evidence type="ECO:0000256" key="3">
    <source>
        <dbReference type="ARBA" id="ARBA00022519"/>
    </source>
</evidence>
<dbReference type="GO" id="GO:0016746">
    <property type="term" value="F:acyltransferase activity"/>
    <property type="evidence" value="ECO:0007669"/>
    <property type="project" value="UniProtKB-KW"/>
</dbReference>
<evidence type="ECO:0000256" key="2">
    <source>
        <dbReference type="ARBA" id="ARBA00022475"/>
    </source>
</evidence>
<dbReference type="EMBL" id="SNYM01000025">
    <property type="protein sequence ID" value="TDQ44227.1"/>
    <property type="molecule type" value="Genomic_DNA"/>
</dbReference>
<evidence type="ECO:0000256" key="4">
    <source>
        <dbReference type="ARBA" id="ARBA00022679"/>
    </source>
</evidence>
<evidence type="ECO:0000313" key="8">
    <source>
        <dbReference type="EMBL" id="TDQ44227.1"/>
    </source>
</evidence>
<accession>A0A4V6PWM0</accession>
<keyword evidence="6 8" id="KW-0012">Acyltransferase</keyword>
<dbReference type="GO" id="GO:0006487">
    <property type="term" value="P:protein N-linked glycosylation"/>
    <property type="evidence" value="ECO:0007669"/>
    <property type="project" value="TreeGrafter"/>
</dbReference>
<reference evidence="8 9" key="1">
    <citation type="submission" date="2019-03" db="EMBL/GenBank/DDBJ databases">
        <title>Genomic Encyclopedia of Type Strains, Phase IV (KMG-IV): sequencing the most valuable type-strain genomes for metagenomic binning, comparative biology and taxonomic classification.</title>
        <authorList>
            <person name="Goeker M."/>
        </authorList>
    </citation>
    <scope>NUCLEOTIDE SEQUENCE [LARGE SCALE GENOMIC DNA]</scope>
    <source>
        <strain evidence="8 9">DSM 103792</strain>
    </source>
</reference>
<evidence type="ECO:0000313" key="9">
    <source>
        <dbReference type="Proteomes" id="UP000295375"/>
    </source>
</evidence>
<dbReference type="PANTHER" id="PTHR10859:SF91">
    <property type="entry name" value="DOLICHYL-PHOSPHATE BETA-GLUCOSYLTRANSFERASE"/>
    <property type="match status" value="1"/>
</dbReference>
<dbReference type="Pfam" id="PF00535">
    <property type="entry name" value="Glycos_transf_2"/>
    <property type="match status" value="1"/>
</dbReference>
<keyword evidence="4 8" id="KW-0808">Transferase</keyword>
<dbReference type="PANTHER" id="PTHR10859">
    <property type="entry name" value="GLYCOSYL TRANSFERASE"/>
    <property type="match status" value="1"/>
</dbReference>
<protein>
    <submittedName>
        <fullName evidence="8">Putative LPLAT superfamily acyltransferase</fullName>
    </submittedName>
</protein>